<dbReference type="EMBL" id="KV722583">
    <property type="protein sequence ID" value="OCH85452.1"/>
    <property type="molecule type" value="Genomic_DNA"/>
</dbReference>
<proteinExistence type="predicted"/>
<dbReference type="Proteomes" id="UP000250043">
    <property type="component" value="Unassembled WGS sequence"/>
</dbReference>
<name>A0A8E2DG22_9APHY</name>
<reference evidence="2 3" key="1">
    <citation type="submission" date="2016-07" db="EMBL/GenBank/DDBJ databases">
        <title>Draft genome of the white-rot fungus Obba rivulosa 3A-2.</title>
        <authorList>
            <consortium name="DOE Joint Genome Institute"/>
            <person name="Miettinen O."/>
            <person name="Riley R."/>
            <person name="Acob R."/>
            <person name="Barry K."/>
            <person name="Cullen D."/>
            <person name="De Vries R."/>
            <person name="Hainaut M."/>
            <person name="Hatakka A."/>
            <person name="Henrissat B."/>
            <person name="Hilden K."/>
            <person name="Kuo R."/>
            <person name="Labutti K."/>
            <person name="Lipzen A."/>
            <person name="Makela M.R."/>
            <person name="Sandor L."/>
            <person name="Spatafora J.W."/>
            <person name="Grigoriev I.V."/>
            <person name="Hibbett D.S."/>
        </authorList>
    </citation>
    <scope>NUCLEOTIDE SEQUENCE [LARGE SCALE GENOMIC DNA]</scope>
    <source>
        <strain evidence="2 3">3A-2</strain>
    </source>
</reference>
<accession>A0A8E2DG22</accession>
<dbReference type="AlphaFoldDB" id="A0A8E2DG22"/>
<feature type="compositionally biased region" description="Polar residues" evidence="1">
    <location>
        <begin position="15"/>
        <end position="26"/>
    </location>
</feature>
<keyword evidence="3" id="KW-1185">Reference proteome</keyword>
<evidence type="ECO:0000313" key="2">
    <source>
        <dbReference type="EMBL" id="OCH85452.1"/>
    </source>
</evidence>
<evidence type="ECO:0000256" key="1">
    <source>
        <dbReference type="SAM" id="MobiDB-lite"/>
    </source>
</evidence>
<evidence type="ECO:0008006" key="4">
    <source>
        <dbReference type="Google" id="ProtNLM"/>
    </source>
</evidence>
<gene>
    <name evidence="2" type="ORF">OBBRIDRAFT_838959</name>
</gene>
<sequence length="153" mass="17888">MSKPEGLVHSAAEVSDNSVHSSQENSSQERRDTAWMPPKLSAGDMEYTIRKLMPLDDHRRNNKRIFDNIITLRGTCPSPEDIINNVDTATCFLLLVMWTAAPNIPLKPEWRNLDNLHTVAEQEILRRFLAEHWQMRFKTFMRMRSLGLWYQGY</sequence>
<feature type="region of interest" description="Disordered" evidence="1">
    <location>
        <begin position="1"/>
        <end position="37"/>
    </location>
</feature>
<organism evidence="2 3">
    <name type="scientific">Obba rivulosa</name>
    <dbReference type="NCBI Taxonomy" id="1052685"/>
    <lineage>
        <taxon>Eukaryota</taxon>
        <taxon>Fungi</taxon>
        <taxon>Dikarya</taxon>
        <taxon>Basidiomycota</taxon>
        <taxon>Agaricomycotina</taxon>
        <taxon>Agaricomycetes</taxon>
        <taxon>Polyporales</taxon>
        <taxon>Gelatoporiaceae</taxon>
        <taxon>Obba</taxon>
    </lineage>
</organism>
<evidence type="ECO:0000313" key="3">
    <source>
        <dbReference type="Proteomes" id="UP000250043"/>
    </source>
</evidence>
<dbReference type="OrthoDB" id="10525573at2759"/>
<protein>
    <recommendedName>
        <fullName evidence="4">PiggyBac transposable element-derived protein domain-containing protein</fullName>
    </recommendedName>
</protein>